<sequence>MLKKFKKLFPLTVVLVAMFVVMVSPAVAVEDVVLSNDLTVELETPGTTVIIASGATMDALVVNAANMVISMAAGAFPVTISSLERYQFTVTGITDPGTTCGDTTSTVVLPAQGSAVDVTVTTGSLCATGGGGGGGGGGGAAPAPTTPATAPSTTTGNVTASATLGGSTTTTTTDGSTAGVTVTASAINVDTTLIVTPVLKTDATVSTATSVTPTGKSIVGANVYNYTASVGTASVTTFQGDVTLNFTYTDAQVSGLALSSLVVYYYNTATSAWVALPTTVDTATKTISATTNHFTTFAIFGSADAGTTPVDETPGAVSLVDVNGAALVDGDLVSTADSFDIYIASFVGTKRFKRLILNPEIFNSYGHLSWGNVKTVSQAVQDAFTLSDLVIEVNADGSVYDPKVYKVTSALNADVGQKQWLNMTAAQFELEGYDWDAIAHINHIEAGVNFYPLGTEITSAL</sequence>
<feature type="compositionally biased region" description="Low complexity" evidence="1">
    <location>
        <begin position="141"/>
        <end position="175"/>
    </location>
</feature>
<feature type="region of interest" description="Disordered" evidence="1">
    <location>
        <begin position="132"/>
        <end position="175"/>
    </location>
</feature>
<organism evidence="3 4">
    <name type="scientific">Candidatus Spechtbacteria bacterium RIFCSPLOWO2_12_FULL_38_22</name>
    <dbReference type="NCBI Taxonomy" id="1802165"/>
    <lineage>
        <taxon>Bacteria</taxon>
        <taxon>Candidatus Spechtiibacteriota</taxon>
    </lineage>
</organism>
<accession>A0A1G2HG01</accession>
<dbReference type="STRING" id="1802165.A3F94_00585"/>
<evidence type="ECO:0000256" key="1">
    <source>
        <dbReference type="SAM" id="MobiDB-lite"/>
    </source>
</evidence>
<comment type="caution">
    <text evidence="3">The sequence shown here is derived from an EMBL/GenBank/DDBJ whole genome shotgun (WGS) entry which is preliminary data.</text>
</comment>
<feature type="chain" id="PRO_5009583112" evidence="2">
    <location>
        <begin position="29"/>
        <end position="461"/>
    </location>
</feature>
<proteinExistence type="predicted"/>
<evidence type="ECO:0000313" key="4">
    <source>
        <dbReference type="Proteomes" id="UP000176770"/>
    </source>
</evidence>
<dbReference type="EMBL" id="MHOK01000023">
    <property type="protein sequence ID" value="OGZ61436.1"/>
    <property type="molecule type" value="Genomic_DNA"/>
</dbReference>
<evidence type="ECO:0000313" key="3">
    <source>
        <dbReference type="EMBL" id="OGZ61436.1"/>
    </source>
</evidence>
<keyword evidence="2" id="KW-0732">Signal</keyword>
<gene>
    <name evidence="3" type="ORF">A3F94_00585</name>
</gene>
<dbReference type="Proteomes" id="UP000176770">
    <property type="component" value="Unassembled WGS sequence"/>
</dbReference>
<reference evidence="3 4" key="1">
    <citation type="journal article" date="2016" name="Nat. Commun.">
        <title>Thousands of microbial genomes shed light on interconnected biogeochemical processes in an aquifer system.</title>
        <authorList>
            <person name="Anantharaman K."/>
            <person name="Brown C.T."/>
            <person name="Hug L.A."/>
            <person name="Sharon I."/>
            <person name="Castelle C.J."/>
            <person name="Probst A.J."/>
            <person name="Thomas B.C."/>
            <person name="Singh A."/>
            <person name="Wilkins M.J."/>
            <person name="Karaoz U."/>
            <person name="Brodie E.L."/>
            <person name="Williams K.H."/>
            <person name="Hubbard S.S."/>
            <person name="Banfield J.F."/>
        </authorList>
    </citation>
    <scope>NUCLEOTIDE SEQUENCE [LARGE SCALE GENOMIC DNA]</scope>
</reference>
<name>A0A1G2HG01_9BACT</name>
<evidence type="ECO:0000256" key="2">
    <source>
        <dbReference type="SAM" id="SignalP"/>
    </source>
</evidence>
<protein>
    <submittedName>
        <fullName evidence="3">Uncharacterized protein</fullName>
    </submittedName>
</protein>
<dbReference type="AlphaFoldDB" id="A0A1G2HG01"/>
<feature type="signal peptide" evidence="2">
    <location>
        <begin position="1"/>
        <end position="28"/>
    </location>
</feature>